<protein>
    <submittedName>
        <fullName evidence="1">Uncharacterized protein</fullName>
    </submittedName>
</protein>
<evidence type="ECO:0000313" key="1">
    <source>
        <dbReference type="EMBL" id="KUM77054.1"/>
    </source>
</evidence>
<dbReference type="Proteomes" id="UP000054024">
    <property type="component" value="Unassembled WGS sequence"/>
</dbReference>
<proteinExistence type="predicted"/>
<accession>A0A117PCM0</accession>
<gene>
    <name evidence="1" type="ORF">AQI70_14040</name>
</gene>
<organism evidence="1 2">
    <name type="scientific">Streptomyces curacoi</name>
    <dbReference type="NCBI Taxonomy" id="146536"/>
    <lineage>
        <taxon>Bacteria</taxon>
        <taxon>Bacillati</taxon>
        <taxon>Actinomycetota</taxon>
        <taxon>Actinomycetes</taxon>
        <taxon>Kitasatosporales</taxon>
        <taxon>Streptomycetaceae</taxon>
        <taxon>Streptomyces</taxon>
    </lineage>
</organism>
<sequence length="114" mass="11712">MRDAERIVLGVTGQLRAVHGGDGVGGDGEHLTDRCVHGGGQESLLALRGLAGGAGEDCLLQGGGAGLLQQHRLGRGVLMASGADEPAKAVVQLVCFCAVQSCEPERDVVDRRAR</sequence>
<dbReference type="EMBL" id="LMWJ01000008">
    <property type="protein sequence ID" value="KUM77054.1"/>
    <property type="molecule type" value="Genomic_DNA"/>
</dbReference>
<reference evidence="1 2" key="1">
    <citation type="submission" date="2015-10" db="EMBL/GenBank/DDBJ databases">
        <title>Draft genome sequence of Streptomyces curacoi DSM 40107, type strain for the species Streptomyces curacoi.</title>
        <authorList>
            <person name="Ruckert C."/>
            <person name="Winkler A."/>
            <person name="Kalinowski J."/>
            <person name="Kampfer P."/>
            <person name="Glaeser S."/>
        </authorList>
    </citation>
    <scope>NUCLEOTIDE SEQUENCE [LARGE SCALE GENOMIC DNA]</scope>
    <source>
        <strain evidence="1 2">DSM 40107</strain>
    </source>
</reference>
<evidence type="ECO:0000313" key="2">
    <source>
        <dbReference type="Proteomes" id="UP000054024"/>
    </source>
</evidence>
<dbReference type="STRING" id="146536.AQI70_14040"/>
<dbReference type="AlphaFoldDB" id="A0A117PCM0"/>
<comment type="caution">
    <text evidence="1">The sequence shown here is derived from an EMBL/GenBank/DDBJ whole genome shotgun (WGS) entry which is preliminary data.</text>
</comment>
<keyword evidence="2" id="KW-1185">Reference proteome</keyword>
<name>A0A117PCM0_9ACTN</name>